<dbReference type="EMBL" id="LR862135">
    <property type="protein sequence ID" value="CAD1840335.1"/>
    <property type="molecule type" value="Genomic_DNA"/>
</dbReference>
<protein>
    <recommendedName>
        <fullName evidence="3">Bromodomain associated domain-containing protein</fullName>
    </recommendedName>
</protein>
<sequence length="569" mass="64449">MSSSSSSSSAAAAAPQLLLGEDGRGYELARRLDACGAWRAWLGDAAYAVFAHALSSAAAWESFLSPISSPSPSPSSRARLHLQLRARALLFDKASLSLFLPPASASSTSLANINPNYLQLHGDDVYFTLEDDREDDAHIQAQSRHRHEEWPETWYKQFADKHRIRHHRLLLGDKEIPRRTPDGMSIYLKLCNTHKRKRQAFKESQFIGTTDSTLESNSADEVFFPEIMFPSDCVPDTALPQVNRVDNQKVEIYGVLENLPPLMTRSPAMIERFGIIPEYQKMGRKYRGKYGSGEEGRSLSREQALQMTLKVVVRFLATAGFEGGNEVSLEVLSEVFGRHISKLGRTLKLLSDGYKKQFTSIELLKMFLQAAGYSTFGVLAEFTKGSNQVFTHQMQQQNHPMQSQHQNPLLQVQQYANKQFQRPLPQMNMGQTLAFQQQHQLQPHQWEELRRRQLASPRGPVMLMDKGQQMLDVKIENMMDAPIDNSFSALKKHQLLRQQQQQLAMANHQAQSAQQFNQLPPVQLPQLQAQNPYSMRMTPVKVEAFHELMAGDSTSKHENEQNKLTPPPK</sequence>
<accession>A0A6V7QBW2</accession>
<evidence type="ECO:0000256" key="1">
    <source>
        <dbReference type="SAM" id="MobiDB-lite"/>
    </source>
</evidence>
<organism evidence="2">
    <name type="scientific">Ananas comosus var. bracteatus</name>
    <name type="common">red pineapple</name>
    <dbReference type="NCBI Taxonomy" id="296719"/>
    <lineage>
        <taxon>Eukaryota</taxon>
        <taxon>Viridiplantae</taxon>
        <taxon>Streptophyta</taxon>
        <taxon>Embryophyta</taxon>
        <taxon>Tracheophyta</taxon>
        <taxon>Spermatophyta</taxon>
        <taxon>Magnoliopsida</taxon>
        <taxon>Liliopsida</taxon>
        <taxon>Poales</taxon>
        <taxon>Bromeliaceae</taxon>
        <taxon>Bromelioideae</taxon>
        <taxon>Ananas</taxon>
    </lineage>
</organism>
<proteinExistence type="predicted"/>
<feature type="region of interest" description="Disordered" evidence="1">
    <location>
        <begin position="550"/>
        <end position="569"/>
    </location>
</feature>
<evidence type="ECO:0008006" key="3">
    <source>
        <dbReference type="Google" id="ProtNLM"/>
    </source>
</evidence>
<reference evidence="2" key="1">
    <citation type="submission" date="2020-07" db="EMBL/GenBank/DDBJ databases">
        <authorList>
            <person name="Lin J."/>
        </authorList>
    </citation>
    <scope>NUCLEOTIDE SEQUENCE</scope>
</reference>
<dbReference type="AlphaFoldDB" id="A0A6V7QBW2"/>
<name>A0A6V7QBW2_ANACO</name>
<dbReference type="PANTHER" id="PTHR37604">
    <property type="entry name" value="TRANSCRIPTION INITIATION FACTOR TFIID SUBUNIT"/>
    <property type="match status" value="1"/>
</dbReference>
<gene>
    <name evidence="2" type="ORF">CB5_LOCUS23546</name>
</gene>
<dbReference type="PANTHER" id="PTHR37604:SF1">
    <property type="entry name" value="TRANSCRIPTION INITIATION FACTOR TFIID SUBUNIT"/>
    <property type="match status" value="1"/>
</dbReference>
<evidence type="ECO:0000313" key="2">
    <source>
        <dbReference type="EMBL" id="CAD1840335.1"/>
    </source>
</evidence>